<evidence type="ECO:0008006" key="4">
    <source>
        <dbReference type="Google" id="ProtNLM"/>
    </source>
</evidence>
<accession>A0A9W5INN1</accession>
<dbReference type="AlphaFoldDB" id="A0A9W5INN1"/>
<organism evidence="2 3">
    <name type="scientific">Neisseria subflava NJ9703</name>
    <dbReference type="NCBI Taxonomy" id="546268"/>
    <lineage>
        <taxon>Bacteria</taxon>
        <taxon>Pseudomonadati</taxon>
        <taxon>Pseudomonadota</taxon>
        <taxon>Betaproteobacteria</taxon>
        <taxon>Neisseriales</taxon>
        <taxon>Neisseriaceae</taxon>
        <taxon>Neisseria</taxon>
    </lineage>
</organism>
<comment type="caution">
    <text evidence="2">The sequence shown here is derived from an EMBL/GenBank/DDBJ whole genome shotgun (WGS) entry which is preliminary data.</text>
</comment>
<evidence type="ECO:0000313" key="2">
    <source>
        <dbReference type="EMBL" id="EFC51017.1"/>
    </source>
</evidence>
<sequence length="355" mass="38551">MKKWLLAVLPATALAAPPQGFYQNYKDWDIACDNTGTCRLAGYQADEIEPPVSILFTRQAGANAAVIGEVSLLPFNDDEAQLASIATRNELVLNGKSLGKLAFNKKGQGKLSSAQTSALLEALKKESKISIRSGKYEWHLSDKGAAAAMLKTDEFQGRLNTPSALIRKGNSSQAVLNPQPKPVIRAVAVPKNAGDTLEQNTPRHNAVMKLLRDSNNYAPTDDDNYCPALHDKEHMDWNRSLSIYPLNKQQVLVEAICIGGAYQTGGYYAIANKELTKIEQVLPPMTYGGHGGFDEKTATLSGSFKGRGIGDCWSGNAAVWDGKTFVRSEEHTTGSCKGFTGGAWLMPIFEARVER</sequence>
<name>A0A9W5INN1_NEISU</name>
<dbReference type="Pfam" id="PF06674">
    <property type="entry name" value="DUF1176"/>
    <property type="match status" value="1"/>
</dbReference>
<dbReference type="RefSeq" id="WP_004521055.1">
    <property type="nucleotide sequence ID" value="NZ_ACEO02000017.1"/>
</dbReference>
<dbReference type="Proteomes" id="UP000004621">
    <property type="component" value="Unassembled WGS sequence"/>
</dbReference>
<protein>
    <recommendedName>
        <fullName evidence="4">DUF1176 domain-containing protein</fullName>
    </recommendedName>
</protein>
<proteinExistence type="predicted"/>
<evidence type="ECO:0000313" key="3">
    <source>
        <dbReference type="Proteomes" id="UP000004621"/>
    </source>
</evidence>
<keyword evidence="1" id="KW-0732">Signal</keyword>
<dbReference type="EMBL" id="ACEO02000017">
    <property type="protein sequence ID" value="EFC51017.1"/>
    <property type="molecule type" value="Genomic_DNA"/>
</dbReference>
<reference evidence="2 3" key="1">
    <citation type="submission" date="2010-01" db="EMBL/GenBank/DDBJ databases">
        <authorList>
            <person name="Weinstock G."/>
            <person name="Sodergren E."/>
            <person name="Clifton S."/>
            <person name="Fulton L."/>
            <person name="Fulton B."/>
            <person name="Courtney L."/>
            <person name="Fronick C."/>
            <person name="Harrison M."/>
            <person name="Strong C."/>
            <person name="Farmer C."/>
            <person name="Delahaunty K."/>
            <person name="Markovic C."/>
            <person name="Hall O."/>
            <person name="Minx P."/>
            <person name="Tomlinson C."/>
            <person name="Mitreva M."/>
            <person name="Nelson J."/>
            <person name="Hou S."/>
            <person name="Wollam A."/>
            <person name="Pepin K.H."/>
            <person name="Johnson M."/>
            <person name="Bhonagiri V."/>
            <person name="Nash W.E."/>
            <person name="Warren W."/>
            <person name="Chinwalla A."/>
            <person name="Mardis E.R."/>
            <person name="Wilson R.K."/>
        </authorList>
    </citation>
    <scope>NUCLEOTIDE SEQUENCE [LARGE SCALE GENOMIC DNA]</scope>
    <source>
        <strain evidence="2 3">NJ9703</strain>
    </source>
</reference>
<dbReference type="InterPro" id="IPR009560">
    <property type="entry name" value="DUF1176"/>
</dbReference>
<gene>
    <name evidence="2" type="ORF">NEISUBOT_05547</name>
</gene>
<feature type="chain" id="PRO_5040831912" description="DUF1176 domain-containing protein" evidence="1">
    <location>
        <begin position="16"/>
        <end position="355"/>
    </location>
</feature>
<evidence type="ECO:0000256" key="1">
    <source>
        <dbReference type="SAM" id="SignalP"/>
    </source>
</evidence>
<feature type="signal peptide" evidence="1">
    <location>
        <begin position="1"/>
        <end position="15"/>
    </location>
</feature>